<dbReference type="PANTHER" id="PTHR33540:SF2">
    <property type="entry name" value="TRNA THREONYLCARBAMOYLADENOSINE BIOSYNTHESIS PROTEIN TSAE"/>
    <property type="match status" value="1"/>
</dbReference>
<keyword evidence="9" id="KW-0460">Magnesium</keyword>
<dbReference type="GO" id="GO:0005737">
    <property type="term" value="C:cytoplasm"/>
    <property type="evidence" value="ECO:0007669"/>
    <property type="project" value="UniProtKB-SubCell"/>
</dbReference>
<keyword evidence="8" id="KW-0067">ATP-binding</keyword>
<dbReference type="NCBIfam" id="TIGR00150">
    <property type="entry name" value="T6A_YjeE"/>
    <property type="match status" value="1"/>
</dbReference>
<keyword evidence="12" id="KW-1185">Reference proteome</keyword>
<dbReference type="Gene3D" id="3.40.50.300">
    <property type="entry name" value="P-loop containing nucleotide triphosphate hydrolases"/>
    <property type="match status" value="1"/>
</dbReference>
<dbReference type="InterPro" id="IPR027417">
    <property type="entry name" value="P-loop_NTPase"/>
</dbReference>
<dbReference type="Proteomes" id="UP000321303">
    <property type="component" value="Unassembled WGS sequence"/>
</dbReference>
<reference evidence="11 12" key="1">
    <citation type="submission" date="2019-07" db="EMBL/GenBank/DDBJ databases">
        <title>Whole genome shotgun sequence of Halomonas variabilis NBRC 102410.</title>
        <authorList>
            <person name="Hosoyama A."/>
            <person name="Uohara A."/>
            <person name="Ohji S."/>
            <person name="Ichikawa N."/>
        </authorList>
    </citation>
    <scope>NUCLEOTIDE SEQUENCE [LARGE SCALE GENOMIC DNA]</scope>
    <source>
        <strain evidence="11 12">NBRC 102410</strain>
    </source>
</reference>
<evidence type="ECO:0000256" key="1">
    <source>
        <dbReference type="ARBA" id="ARBA00004496"/>
    </source>
</evidence>
<sequence>MQVQVDNEEAQVAFGEALGHVLEARGRVYLEGELGAGKTTLTRGILRAYGYQGAVKSPTYTLVEPYELGTLRVYHLDLYRLADPEELEFIGGRDVLADEALSIIEWPSRGEGWLPAPDLRLMLEVAPQGRRISLTACSDNGQRLLALLHHKVGSEQRGNGVIQWK</sequence>
<dbReference type="RefSeq" id="WP_146874049.1">
    <property type="nucleotide sequence ID" value="NZ_BJXV01000006.1"/>
</dbReference>
<keyword evidence="4" id="KW-0963">Cytoplasm</keyword>
<dbReference type="OrthoDB" id="9800307at2"/>
<evidence type="ECO:0000256" key="3">
    <source>
        <dbReference type="ARBA" id="ARBA00019010"/>
    </source>
</evidence>
<gene>
    <name evidence="11" type="primary">yjeE</name>
    <name evidence="11" type="ORF">HVA01_12620</name>
</gene>
<evidence type="ECO:0000256" key="7">
    <source>
        <dbReference type="ARBA" id="ARBA00022741"/>
    </source>
</evidence>
<dbReference type="PANTHER" id="PTHR33540">
    <property type="entry name" value="TRNA THREONYLCARBAMOYLADENOSINE BIOSYNTHESIS PROTEIN TSAE"/>
    <property type="match status" value="1"/>
</dbReference>
<keyword evidence="7" id="KW-0547">Nucleotide-binding</keyword>
<keyword evidence="6" id="KW-0479">Metal-binding</keyword>
<accession>A0A511ULX2</accession>
<dbReference type="GO" id="GO:0002949">
    <property type="term" value="P:tRNA threonylcarbamoyladenosine modification"/>
    <property type="evidence" value="ECO:0007669"/>
    <property type="project" value="InterPro"/>
</dbReference>
<dbReference type="Pfam" id="PF02367">
    <property type="entry name" value="TsaE"/>
    <property type="match status" value="1"/>
</dbReference>
<keyword evidence="11" id="KW-0808">Transferase</keyword>
<comment type="caution">
    <text evidence="11">The sequence shown here is derived from an EMBL/GenBank/DDBJ whole genome shotgun (WGS) entry which is preliminary data.</text>
</comment>
<dbReference type="AlphaFoldDB" id="A0A511ULX2"/>
<comment type="subcellular location">
    <subcellularLocation>
        <location evidence="1">Cytoplasm</location>
    </subcellularLocation>
</comment>
<dbReference type="GO" id="GO:0005524">
    <property type="term" value="F:ATP binding"/>
    <property type="evidence" value="ECO:0007669"/>
    <property type="project" value="UniProtKB-KW"/>
</dbReference>
<evidence type="ECO:0000256" key="9">
    <source>
        <dbReference type="ARBA" id="ARBA00022842"/>
    </source>
</evidence>
<dbReference type="GO" id="GO:0046872">
    <property type="term" value="F:metal ion binding"/>
    <property type="evidence" value="ECO:0007669"/>
    <property type="project" value="UniProtKB-KW"/>
</dbReference>
<organism evidence="11 12">
    <name type="scientific">Halovibrio variabilis</name>
    <dbReference type="NCBI Taxonomy" id="31910"/>
    <lineage>
        <taxon>Bacteria</taxon>
        <taxon>Pseudomonadati</taxon>
        <taxon>Pseudomonadota</taxon>
        <taxon>Gammaproteobacteria</taxon>
        <taxon>Oceanospirillales</taxon>
        <taxon>Halomonadaceae</taxon>
        <taxon>Halovibrio</taxon>
    </lineage>
</organism>
<proteinExistence type="inferred from homology"/>
<evidence type="ECO:0000256" key="2">
    <source>
        <dbReference type="ARBA" id="ARBA00007599"/>
    </source>
</evidence>
<evidence type="ECO:0000256" key="6">
    <source>
        <dbReference type="ARBA" id="ARBA00022723"/>
    </source>
</evidence>
<dbReference type="SUPFAM" id="SSF52540">
    <property type="entry name" value="P-loop containing nucleoside triphosphate hydrolases"/>
    <property type="match status" value="1"/>
</dbReference>
<evidence type="ECO:0000256" key="5">
    <source>
        <dbReference type="ARBA" id="ARBA00022694"/>
    </source>
</evidence>
<evidence type="ECO:0000313" key="12">
    <source>
        <dbReference type="Proteomes" id="UP000321303"/>
    </source>
</evidence>
<name>A0A511ULX2_9GAMM</name>
<dbReference type="GO" id="GO:0016740">
    <property type="term" value="F:transferase activity"/>
    <property type="evidence" value="ECO:0007669"/>
    <property type="project" value="UniProtKB-KW"/>
</dbReference>
<evidence type="ECO:0000256" key="4">
    <source>
        <dbReference type="ARBA" id="ARBA00022490"/>
    </source>
</evidence>
<comment type="similarity">
    <text evidence="2">Belongs to the TsaE family.</text>
</comment>
<evidence type="ECO:0000313" key="11">
    <source>
        <dbReference type="EMBL" id="GEN27616.1"/>
    </source>
</evidence>
<evidence type="ECO:0000256" key="10">
    <source>
        <dbReference type="ARBA" id="ARBA00032441"/>
    </source>
</evidence>
<protein>
    <recommendedName>
        <fullName evidence="3">tRNA threonylcarbamoyladenosine biosynthesis protein TsaE</fullName>
    </recommendedName>
    <alternativeName>
        <fullName evidence="10">t(6)A37 threonylcarbamoyladenosine biosynthesis protein TsaE</fullName>
    </alternativeName>
</protein>
<keyword evidence="5" id="KW-0819">tRNA processing</keyword>
<dbReference type="InterPro" id="IPR003442">
    <property type="entry name" value="T6A_TsaE"/>
</dbReference>
<dbReference type="EMBL" id="BJXV01000006">
    <property type="protein sequence ID" value="GEN27616.1"/>
    <property type="molecule type" value="Genomic_DNA"/>
</dbReference>
<evidence type="ECO:0000256" key="8">
    <source>
        <dbReference type="ARBA" id="ARBA00022840"/>
    </source>
</evidence>